<gene>
    <name evidence="1" type="ORF">DBZ36_00020</name>
</gene>
<dbReference type="AlphaFoldDB" id="A0A420EN11"/>
<dbReference type="SUPFAM" id="SSF160272">
    <property type="entry name" value="Shew3726-like"/>
    <property type="match status" value="1"/>
</dbReference>
<protein>
    <submittedName>
        <fullName evidence="1">Uncharacterized protein</fullName>
    </submittedName>
</protein>
<keyword evidence="2" id="KW-1185">Reference proteome</keyword>
<accession>A0A420EN11</accession>
<organism evidence="1 2">
    <name type="scientific">Alginatibacterium sediminis</name>
    <dbReference type="NCBI Taxonomy" id="2164068"/>
    <lineage>
        <taxon>Bacteria</taxon>
        <taxon>Pseudomonadati</taxon>
        <taxon>Pseudomonadota</taxon>
        <taxon>Gammaproteobacteria</taxon>
        <taxon>Alteromonadales</taxon>
        <taxon>Alteromonadaceae</taxon>
        <taxon>Alginatibacterium</taxon>
    </lineage>
</organism>
<dbReference type="OrthoDB" id="6465020at2"/>
<reference evidence="1 2" key="1">
    <citation type="submission" date="2018-09" db="EMBL/GenBank/DDBJ databases">
        <authorList>
            <person name="Wang Z."/>
        </authorList>
    </citation>
    <scope>NUCLEOTIDE SEQUENCE [LARGE SCALE GENOMIC DNA]</scope>
    <source>
        <strain evidence="1 2">ALS 81</strain>
    </source>
</reference>
<dbReference type="RefSeq" id="WP_120352873.1">
    <property type="nucleotide sequence ID" value="NZ_RAQO01000001.1"/>
</dbReference>
<proteinExistence type="predicted"/>
<comment type="caution">
    <text evidence="1">The sequence shown here is derived from an EMBL/GenBank/DDBJ whole genome shotgun (WGS) entry which is preliminary data.</text>
</comment>
<dbReference type="Gene3D" id="3.30.160.140">
    <property type="entry name" value="Shew3726-like"/>
    <property type="match status" value="1"/>
</dbReference>
<dbReference type="EMBL" id="RAQO01000001">
    <property type="protein sequence ID" value="RKF22070.1"/>
    <property type="molecule type" value="Genomic_DNA"/>
</dbReference>
<dbReference type="InterPro" id="IPR036692">
    <property type="entry name" value="Shew3726-like_sf"/>
</dbReference>
<name>A0A420EN11_9ALTE</name>
<dbReference type="Proteomes" id="UP000286482">
    <property type="component" value="Unassembled WGS sequence"/>
</dbReference>
<sequence length="85" mass="9944">MNQQLIINDRGNWDKDFQFFVLGAQFSGQDRQFYISMASMSELYGQSINKRQAPDIAIELHFDIEDFIEQLDIEEELASQSVIYC</sequence>
<evidence type="ECO:0000313" key="1">
    <source>
        <dbReference type="EMBL" id="RKF22070.1"/>
    </source>
</evidence>
<evidence type="ECO:0000313" key="2">
    <source>
        <dbReference type="Proteomes" id="UP000286482"/>
    </source>
</evidence>